<organism evidence="3 4">
    <name type="scientific">Citrobacter amalonaticus Y19</name>
    <dbReference type="NCBI Taxonomy" id="1261127"/>
    <lineage>
        <taxon>Bacteria</taxon>
        <taxon>Pseudomonadati</taxon>
        <taxon>Pseudomonadota</taxon>
        <taxon>Gammaproteobacteria</taxon>
        <taxon>Enterobacterales</taxon>
        <taxon>Enterobacteriaceae</taxon>
        <taxon>Citrobacter</taxon>
    </lineage>
</organism>
<sequence>MKYLLLILSLPTENAAVRMRIWRALKASGAAVLRDGVYLMPETELCRMTLDAQAKDVCDAGGMALVLNTEEPEGSCFANLFDRGEDFAVLLVEISRAQGALTGGNVQETLRLVRKLRKSFTGLADIDFFPGEAQRQADNALQELEMACSRILSPDEPHMVIGTIPKLRISDYQQRVWATRRRPWVDRLACAWLIRRFIDPRAKFLWMSNPAECPAGAIGFDFDGATFSHVDNRVTFEVLLAGFSLEQEGLSRTGILVHYLDVGGAQPPEAAGVESILAGLRETFTDDEQLLNAACPIFDSLLLTYSKSASSDDKPGH</sequence>
<dbReference type="Pfam" id="PF20229">
    <property type="entry name" value="ChrB_N"/>
    <property type="match status" value="1"/>
</dbReference>
<dbReference type="EMBL" id="CP011132">
    <property type="protein sequence ID" value="AKE61717.1"/>
    <property type="molecule type" value="Genomic_DNA"/>
</dbReference>
<dbReference type="KEGG" id="cama:F384_25670"/>
<feature type="domain" description="ChrB C-terminal" evidence="1">
    <location>
        <begin position="177"/>
        <end position="302"/>
    </location>
</feature>
<dbReference type="AlphaFoldDB" id="A0A0F6TZK9"/>
<accession>A0A0F6TZK9</accession>
<dbReference type="PATRIC" id="fig|1261127.3.peg.5319"/>
<evidence type="ECO:0000313" key="3">
    <source>
        <dbReference type="EMBL" id="AKE61717.1"/>
    </source>
</evidence>
<proteinExistence type="predicted"/>
<dbReference type="Pfam" id="PF09828">
    <property type="entry name" value="ChrB_C"/>
    <property type="match status" value="1"/>
</dbReference>
<dbReference type="RefSeq" id="WP_032676617.1">
    <property type="nucleotide sequence ID" value="NZ_CP011132.1"/>
</dbReference>
<evidence type="ECO:0000259" key="1">
    <source>
        <dbReference type="Pfam" id="PF09828"/>
    </source>
</evidence>
<protein>
    <submittedName>
        <fullName evidence="3">Chromate resistance protein</fullName>
    </submittedName>
</protein>
<dbReference type="Proteomes" id="UP000034085">
    <property type="component" value="Chromosome"/>
</dbReference>
<evidence type="ECO:0000313" key="4">
    <source>
        <dbReference type="Proteomes" id="UP000034085"/>
    </source>
</evidence>
<evidence type="ECO:0000259" key="2">
    <source>
        <dbReference type="Pfam" id="PF20229"/>
    </source>
</evidence>
<dbReference type="HOGENOM" id="CLU_079058_0_0_6"/>
<gene>
    <name evidence="3" type="ORF">F384_25670</name>
</gene>
<dbReference type="InterPro" id="IPR046858">
    <property type="entry name" value="ChrB_N"/>
</dbReference>
<dbReference type="InterPro" id="IPR018634">
    <property type="entry name" value="ChrB_C"/>
</dbReference>
<name>A0A0F6TZK9_CITAM</name>
<reference evidence="3 4" key="1">
    <citation type="journal article" date="2013" name="Appl. Microbiol. Biotechnol.">
        <title>Glycerol assimilation and production of 1,3-propanediol by Citrobacter amalonaticus Y19.</title>
        <authorList>
            <person name="Ainala S.K."/>
            <person name="Ashok S."/>
            <person name="Ko Y."/>
            <person name="Park S."/>
        </authorList>
    </citation>
    <scope>NUCLEOTIDE SEQUENCE [LARGE SCALE GENOMIC DNA]</scope>
    <source>
        <strain evidence="3 4">Y19</strain>
    </source>
</reference>
<dbReference type="OrthoDB" id="6605953at2"/>
<feature type="domain" description="ChrB N-terminal" evidence="2">
    <location>
        <begin position="18"/>
        <end position="149"/>
    </location>
</feature>